<feature type="transmembrane region" description="Helical" evidence="1">
    <location>
        <begin position="303"/>
        <end position="324"/>
    </location>
</feature>
<feature type="transmembrane region" description="Helical" evidence="1">
    <location>
        <begin position="41"/>
        <end position="66"/>
    </location>
</feature>
<evidence type="ECO:0000313" key="3">
    <source>
        <dbReference type="Proteomes" id="UP000004057"/>
    </source>
</evidence>
<evidence type="ECO:0000313" key="2">
    <source>
        <dbReference type="EMBL" id="KAI92275.1"/>
    </source>
</evidence>
<name>A0AAI9X0U5_SPIME</name>
<comment type="caution">
    <text evidence="2">The sequence shown here is derived from an EMBL/GenBank/DDBJ whole genome shotgun (WGS) entry which is preliminary data.</text>
</comment>
<reference evidence="2 3" key="1">
    <citation type="journal article" date="2012" name="J. Proteome Res.">
        <title>Application of Spiroplasma melliferum proteogenomic profiling for the discovery of virulence factors and pathogenicity mechanisms in host-associated spiroplasmas.</title>
        <authorList>
            <person name="Alexeev D."/>
            <person name="Kostrjukova E."/>
            <person name="Aliper A."/>
            <person name="Popenko A."/>
            <person name="Bazaleev N."/>
            <person name="Tyakht A."/>
            <person name="Selezneva O."/>
            <person name="Akopian T."/>
            <person name="Prichodko E."/>
            <person name="Kondratov I."/>
            <person name="Chukin M."/>
            <person name="Demina I."/>
            <person name="Galyamina M."/>
            <person name="Kamashev D."/>
            <person name="Vanyushkina A."/>
            <person name="Ladygina V."/>
            <person name="Levitskii S."/>
            <person name="Lazarev V."/>
            <person name="Govorun V."/>
        </authorList>
    </citation>
    <scope>NUCLEOTIDE SEQUENCE [LARGE SCALE GENOMIC DNA]</scope>
    <source>
        <strain evidence="2 3">KC3</strain>
    </source>
</reference>
<organism evidence="2 3">
    <name type="scientific">Spiroplasma melliferum KC3</name>
    <dbReference type="NCBI Taxonomy" id="570509"/>
    <lineage>
        <taxon>Bacteria</taxon>
        <taxon>Bacillati</taxon>
        <taxon>Mycoplasmatota</taxon>
        <taxon>Mollicutes</taxon>
        <taxon>Entomoplasmatales</taxon>
        <taxon>Spiroplasmataceae</taxon>
        <taxon>Spiroplasma</taxon>
    </lineage>
</organism>
<feature type="transmembrane region" description="Helical" evidence="1">
    <location>
        <begin position="105"/>
        <end position="128"/>
    </location>
</feature>
<feature type="transmembrane region" description="Helical" evidence="1">
    <location>
        <begin position="160"/>
        <end position="179"/>
    </location>
</feature>
<feature type="transmembrane region" description="Helical" evidence="1">
    <location>
        <begin position="200"/>
        <end position="218"/>
    </location>
</feature>
<feature type="transmembrane region" description="Helical" evidence="1">
    <location>
        <begin position="258"/>
        <end position="280"/>
    </location>
</feature>
<proteinExistence type="predicted"/>
<gene>
    <name evidence="2" type="ORF">SPM_006010</name>
</gene>
<dbReference type="Proteomes" id="UP000004057">
    <property type="component" value="Unassembled WGS sequence"/>
</dbReference>
<feature type="transmembrane region" description="Helical" evidence="1">
    <location>
        <begin position="444"/>
        <end position="462"/>
    </location>
</feature>
<keyword evidence="1" id="KW-0472">Membrane</keyword>
<evidence type="ECO:0000256" key="1">
    <source>
        <dbReference type="SAM" id="Phobius"/>
    </source>
</evidence>
<keyword evidence="1" id="KW-1133">Transmembrane helix</keyword>
<protein>
    <recommendedName>
        <fullName evidence="4">Transmembrane protein</fullName>
    </recommendedName>
</protein>
<sequence length="504" mass="59655">MVIIGSKVKKILLIISRMFLFLLIVGGIISAFLLFQERNLIYNLSGIITFAILGITALFLLFLCLLQKQPKQQIQQTTIFYFLTLFLLLLFLALFISSYGLYSLWFFLFKFLSPVYLIGLVFIFALIMTFFLKDLGYTISFCVPVLLYPFIFLNHAKTELALGAILGGIILGNIIVTYFQYDFSKLNIKRSFIKKIFIGNFKIFLLTFLVSLILFFLLGKDHYVLFSSNIHFNKTTLLINLLGFFLLFLFLLFQIKPVFIFTICVIVQTITGFILQLFAIESQYNVISFLLFSHHETLINVSLYLYSYCCATVWFGILLVLASFKAMYGQFMSNVILFYQLDKKFMTIGMVFNYEYKYLFYYKSWIDLLTYRYQQNTITVWLTSNDIVVNHRLVQTIILYQLHYQIMQMFLPFSIHLLWTLFWTSNNFNIVMLRSYLLFLKSAWVYYFLLALLTFFIIFPGGQDYFFHNWWEGLTYRIKLKQCSLTKCIKGSRIRKKWKQNKKK</sequence>
<feature type="transmembrane region" description="Helical" evidence="1">
    <location>
        <begin position="12"/>
        <end position="35"/>
    </location>
</feature>
<feature type="transmembrane region" description="Helical" evidence="1">
    <location>
        <begin position="230"/>
        <end position="251"/>
    </location>
</feature>
<evidence type="ECO:0008006" key="4">
    <source>
        <dbReference type="Google" id="ProtNLM"/>
    </source>
</evidence>
<feature type="transmembrane region" description="Helical" evidence="1">
    <location>
        <begin position="402"/>
        <end position="424"/>
    </location>
</feature>
<keyword evidence="1" id="KW-0812">Transmembrane</keyword>
<feature type="transmembrane region" description="Helical" evidence="1">
    <location>
        <begin position="135"/>
        <end position="154"/>
    </location>
</feature>
<dbReference type="AlphaFoldDB" id="A0AAI9X0U5"/>
<dbReference type="EMBL" id="AGBZ02000004">
    <property type="protein sequence ID" value="KAI92275.1"/>
    <property type="molecule type" value="Genomic_DNA"/>
</dbReference>
<feature type="transmembrane region" description="Helical" evidence="1">
    <location>
        <begin position="78"/>
        <end position="99"/>
    </location>
</feature>
<accession>A0AAI9X0U5</accession>